<organism evidence="3 4">
    <name type="scientific">Lymnaea stagnalis</name>
    <name type="common">Great pond snail</name>
    <name type="synonym">Helix stagnalis</name>
    <dbReference type="NCBI Taxonomy" id="6523"/>
    <lineage>
        <taxon>Eukaryota</taxon>
        <taxon>Metazoa</taxon>
        <taxon>Spiralia</taxon>
        <taxon>Lophotrochozoa</taxon>
        <taxon>Mollusca</taxon>
        <taxon>Gastropoda</taxon>
        <taxon>Heterobranchia</taxon>
        <taxon>Euthyneura</taxon>
        <taxon>Panpulmonata</taxon>
        <taxon>Hygrophila</taxon>
        <taxon>Lymnaeoidea</taxon>
        <taxon>Lymnaeidae</taxon>
        <taxon>Lymnaea</taxon>
    </lineage>
</organism>
<evidence type="ECO:0000256" key="1">
    <source>
        <dbReference type="SAM" id="MobiDB-lite"/>
    </source>
</evidence>
<dbReference type="EMBL" id="CAXITT010000668">
    <property type="protein sequence ID" value="CAL1545014.1"/>
    <property type="molecule type" value="Genomic_DNA"/>
</dbReference>
<dbReference type="GO" id="GO:0043161">
    <property type="term" value="P:proteasome-mediated ubiquitin-dependent protein catabolic process"/>
    <property type="evidence" value="ECO:0007669"/>
    <property type="project" value="TreeGrafter"/>
</dbReference>
<evidence type="ECO:0000259" key="2">
    <source>
        <dbReference type="PROSITE" id="PS50209"/>
    </source>
</evidence>
<dbReference type="Gene3D" id="1.25.40.10">
    <property type="entry name" value="Tetratricopeptide repeat domain"/>
    <property type="match status" value="1"/>
</dbReference>
<accession>A0AAV2IE86</accession>
<dbReference type="InterPro" id="IPR011990">
    <property type="entry name" value="TPR-like_helical_dom_sf"/>
</dbReference>
<dbReference type="GO" id="GO:0031462">
    <property type="term" value="C:Cul2-RING ubiquitin ligase complex"/>
    <property type="evidence" value="ECO:0007669"/>
    <property type="project" value="TreeGrafter"/>
</dbReference>
<sequence>MAASIRRNTYILENSGQNLASLGPTTGIDRQNIMRLKVNRIALVQELRVEHITGLLMEAGVIAAKDLKKIESGRTSQDKARILVDLLPTKSKNTEWYKHFREALQNPEASPETKKRYKNLVDFLDNTVIHRPTSQAGRFRDMKPQAIPVRSLPPINGVENDVHPDVQRYSPLPNIDSRQSKDETNCELNTAKSTPGVEDVLALQKHRNMTLVKGYFHQWLPTPENYKSVLDLPESHREKLASSENPQDHKLLEKEETALNYLRRVEVITVLAQRKQLPMGFEMCLCDAVQDILNQPETHHLYMKHLVTMEASEIMLVKDLISSYESVLQLLDKEENKHHQHSVVQTGLKMANFLITINKYPEADGILVSTLQFLKQSTHLDFWVARYQAYVKLMQTRNLSYQLDKAQNAYFDAVQMQYQIKLMSFGQPVLHEGSMHAETSQMLLEYGSIISAHGWARKALKEVDPDDPVSVVRVLCVAINSYCAQWLVKRAELLAIYVVQYAREKFGERHPMYIEALLHFCHFNTEFKQDELGIKIAKASNLTIELLDVAERTYGCESIHVALAHRAISRSLMCMHKLDTEDYYTHAIEAVRIARSLLGQSGKQLHIFLDTLASALQWKALHCPKELHDSTLHWAEAEAKQGLALVTNTYGEISLKSAQMLLLLGHIYSKMNKLVLSERLLCQAVDYLKLCQPPSSNYLLLGMANLGTFYKILLKPDLAIPRLKYVVEHAESTGWYIKWVHMCFDSLAALYNSIGDDKEADLVQVRLSQWLKANPIKSESIDYSQLQQVPVPFTSFLAKADIWVTTVQKVMALPSEKAFVAMGENDSELTDNCIDDEMNNDKEEI</sequence>
<reference evidence="3 4" key="1">
    <citation type="submission" date="2024-04" db="EMBL/GenBank/DDBJ databases">
        <authorList>
            <consortium name="Genoscope - CEA"/>
            <person name="William W."/>
        </authorList>
    </citation>
    <scope>NUCLEOTIDE SEQUENCE [LARGE SCALE GENOMIC DNA]</scope>
</reference>
<dbReference type="PANTHER" id="PTHR46575">
    <property type="entry name" value="AMYLOID PROTEIN-BINDING PROTEIN 2"/>
    <property type="match status" value="1"/>
</dbReference>
<dbReference type="InterPro" id="IPR042476">
    <property type="entry name" value="APPBP2"/>
</dbReference>
<proteinExistence type="predicted"/>
<comment type="caution">
    <text evidence="3">The sequence shown here is derived from an EMBL/GenBank/DDBJ whole genome shotgun (WGS) entry which is preliminary data.</text>
</comment>
<dbReference type="GO" id="GO:1990756">
    <property type="term" value="F:ubiquitin-like ligase-substrate adaptor activity"/>
    <property type="evidence" value="ECO:0007669"/>
    <property type="project" value="TreeGrafter"/>
</dbReference>
<feature type="domain" description="CARD" evidence="2">
    <location>
        <begin position="28"/>
        <end position="106"/>
    </location>
</feature>
<dbReference type="PROSITE" id="PS50209">
    <property type="entry name" value="CARD"/>
    <property type="match status" value="1"/>
</dbReference>
<evidence type="ECO:0000313" key="3">
    <source>
        <dbReference type="EMBL" id="CAL1545014.1"/>
    </source>
</evidence>
<name>A0AAV2IE86_LYMST</name>
<dbReference type="AlphaFoldDB" id="A0AAV2IE86"/>
<feature type="region of interest" description="Disordered" evidence="1">
    <location>
        <begin position="148"/>
        <end position="181"/>
    </location>
</feature>
<dbReference type="PANTHER" id="PTHR46575:SF1">
    <property type="entry name" value="AMYLOID PROTEIN-BINDING PROTEIN 2"/>
    <property type="match status" value="1"/>
</dbReference>
<dbReference type="InterPro" id="IPR001315">
    <property type="entry name" value="CARD"/>
</dbReference>
<dbReference type="CDD" id="cd01671">
    <property type="entry name" value="CARD"/>
    <property type="match status" value="1"/>
</dbReference>
<dbReference type="Pfam" id="PF00619">
    <property type="entry name" value="CARD"/>
    <property type="match status" value="1"/>
</dbReference>
<protein>
    <recommendedName>
        <fullName evidence="2">CARD domain-containing protein</fullName>
    </recommendedName>
</protein>
<dbReference type="Proteomes" id="UP001497497">
    <property type="component" value="Unassembled WGS sequence"/>
</dbReference>
<dbReference type="GO" id="GO:0006886">
    <property type="term" value="P:intracellular protein transport"/>
    <property type="evidence" value="ECO:0007669"/>
    <property type="project" value="InterPro"/>
</dbReference>
<dbReference type="SUPFAM" id="SSF47986">
    <property type="entry name" value="DEATH domain"/>
    <property type="match status" value="1"/>
</dbReference>
<dbReference type="GO" id="GO:0042981">
    <property type="term" value="P:regulation of apoptotic process"/>
    <property type="evidence" value="ECO:0007669"/>
    <property type="project" value="InterPro"/>
</dbReference>
<dbReference type="Gene3D" id="1.10.533.10">
    <property type="entry name" value="Death Domain, Fas"/>
    <property type="match status" value="1"/>
</dbReference>
<gene>
    <name evidence="3" type="ORF">GSLYS_00018497001</name>
</gene>
<keyword evidence="4" id="KW-1185">Reference proteome</keyword>
<dbReference type="InterPro" id="IPR011029">
    <property type="entry name" value="DEATH-like_dom_sf"/>
</dbReference>
<evidence type="ECO:0000313" key="4">
    <source>
        <dbReference type="Proteomes" id="UP001497497"/>
    </source>
</evidence>